<dbReference type="PATRIC" id="fig|336831.14.peg.1424"/>
<keyword evidence="2" id="KW-0349">Heme</keyword>
<keyword evidence="6" id="KW-0472">Membrane</keyword>
<keyword evidence="6" id="KW-1133">Transmembrane helix</keyword>
<evidence type="ECO:0000256" key="1">
    <source>
        <dbReference type="ARBA" id="ARBA00022448"/>
    </source>
</evidence>
<evidence type="ECO:0000259" key="7">
    <source>
        <dbReference type="Pfam" id="PF09459"/>
    </source>
</evidence>
<evidence type="ECO:0000256" key="5">
    <source>
        <dbReference type="ARBA" id="ARBA00023004"/>
    </source>
</evidence>
<keyword evidence="3" id="KW-0479">Metal-binding</keyword>
<dbReference type="Gene3D" id="2.60.40.1190">
    <property type="match status" value="1"/>
</dbReference>
<dbReference type="STRING" id="336831.WG68_14000"/>
<organism evidence="8 9">
    <name type="scientific">Arsukibacterium ikkense</name>
    <dbReference type="NCBI Taxonomy" id="336831"/>
    <lineage>
        <taxon>Bacteria</taxon>
        <taxon>Pseudomonadati</taxon>
        <taxon>Pseudomonadota</taxon>
        <taxon>Gammaproteobacteria</taxon>
        <taxon>Chromatiales</taxon>
        <taxon>Chromatiaceae</taxon>
        <taxon>Arsukibacterium</taxon>
    </lineage>
</organism>
<dbReference type="AlphaFoldDB" id="A0A0M2V2Y4"/>
<proteinExistence type="predicted"/>
<sequence length="452" mass="51498">MHGRGVIHNDTARNIFIPKTLIMPLQLQVAYNEHDIYFRYQWPTERPHVYLDMLRYTGGEWIRHGSSPVGEQPDGVYEDRVSMLVDDGGVPEFKRYGGYITVGENHRFMSREASATEVREHAYLGQQLGATDVRKSLPATRTDINDWRTVVDDAALTQQRQVGYFLDLWHWRAHRSNPLNVSDDEFVAEFRHSDSGIGPFYTNWDSGANHPSLMFNPAKTGFHALNWTEVTTGRPDFDAIYYLSESMALPFDNSLAWQEGDTLPRRVLRLPSGSRGDIRVDGQARWQDGYWRVTLVRAKDTGDPLQDKVFKEQGLYDIAIAVHRNAMGSRWHYVSIPLEMGLGRDAEIRAHKFSGSQPDWTQVDSHTLELFYPGQVNWTTLLSKQHAGAAHMRAGVPVRVRHSAKQLAYYGVEAEFLAEIKLQWLLTLFAGLLLIAAFALALNNLLSKQGER</sequence>
<dbReference type="CDD" id="cd09625">
    <property type="entry name" value="DOMON_like_cytochrome"/>
    <property type="match status" value="1"/>
</dbReference>
<evidence type="ECO:0000313" key="8">
    <source>
        <dbReference type="EMBL" id="KKO44754.1"/>
    </source>
</evidence>
<evidence type="ECO:0000256" key="3">
    <source>
        <dbReference type="ARBA" id="ARBA00022723"/>
    </source>
</evidence>
<gene>
    <name evidence="8" type="ORF">WG68_14000</name>
</gene>
<evidence type="ECO:0000256" key="4">
    <source>
        <dbReference type="ARBA" id="ARBA00022982"/>
    </source>
</evidence>
<comment type="caution">
    <text evidence="8">The sequence shown here is derived from an EMBL/GenBank/DDBJ whole genome shotgun (WGS) entry which is preliminary data.</text>
</comment>
<name>A0A0M2V2Y4_9GAMM</name>
<feature type="transmembrane region" description="Helical" evidence="6">
    <location>
        <begin position="424"/>
        <end position="446"/>
    </location>
</feature>
<reference evidence="8 9" key="1">
    <citation type="submission" date="2015-03" db="EMBL/GenBank/DDBJ databases">
        <title>Draft genome sequences of two protease-producing strains of Arsukibacterium isolated from two cold and alkaline environments.</title>
        <authorList>
            <person name="Lylloff J.E."/>
            <person name="Skov L.B."/>
            <person name="Jepsen M."/>
            <person name="Hallin P.F."/>
            <person name="Sorensen S.J."/>
            <person name="Stougaard P."/>
            <person name="Glaring M.A."/>
        </authorList>
    </citation>
    <scope>NUCLEOTIDE SEQUENCE [LARGE SCALE GENOMIC DNA]</scope>
    <source>
        <strain evidence="8 9">GCM72</strain>
    </source>
</reference>
<protein>
    <submittedName>
        <fullName evidence="8">Cytochrome C</fullName>
    </submittedName>
</protein>
<dbReference type="GO" id="GO:0046872">
    <property type="term" value="F:metal ion binding"/>
    <property type="evidence" value="ECO:0007669"/>
    <property type="project" value="UniProtKB-KW"/>
</dbReference>
<keyword evidence="9" id="KW-1185">Reference proteome</keyword>
<dbReference type="GO" id="GO:0020037">
    <property type="term" value="F:heme binding"/>
    <property type="evidence" value="ECO:0007669"/>
    <property type="project" value="InterPro"/>
</dbReference>
<feature type="domain" description="Cytochrome c-552/DMSO reductase-like haem-binding" evidence="7">
    <location>
        <begin position="11"/>
        <end position="335"/>
    </location>
</feature>
<keyword evidence="1" id="KW-0813">Transport</keyword>
<accession>A0A0M2V2Y4</accession>
<evidence type="ECO:0000313" key="9">
    <source>
        <dbReference type="Proteomes" id="UP000034228"/>
    </source>
</evidence>
<dbReference type="Pfam" id="PF09459">
    <property type="entry name" value="EB_dh"/>
    <property type="match status" value="1"/>
</dbReference>
<dbReference type="InterPro" id="IPR019020">
    <property type="entry name" value="Cyt-c552/DMSO_Rdtase_haem-bd"/>
</dbReference>
<evidence type="ECO:0000256" key="2">
    <source>
        <dbReference type="ARBA" id="ARBA00022617"/>
    </source>
</evidence>
<keyword evidence="4" id="KW-0249">Electron transport</keyword>
<evidence type="ECO:0000256" key="6">
    <source>
        <dbReference type="SAM" id="Phobius"/>
    </source>
</evidence>
<dbReference type="EMBL" id="LAHO01000014">
    <property type="protein sequence ID" value="KKO44754.1"/>
    <property type="molecule type" value="Genomic_DNA"/>
</dbReference>
<keyword evidence="6" id="KW-0812">Transmembrane</keyword>
<dbReference type="Proteomes" id="UP000034228">
    <property type="component" value="Unassembled WGS sequence"/>
</dbReference>
<keyword evidence="5" id="KW-0408">Iron</keyword>